<dbReference type="InterPro" id="IPR000873">
    <property type="entry name" value="AMP-dep_synth/lig_dom"/>
</dbReference>
<sequence length="559" mass="62107">MQTTDPAKSAYFREKGWWGNTTFTSLMDEAILGAPDRVALIDPLNRAVITGGTQCRLTYTDVSRLADFLAHRFREKGIGQGDKVIVQLPNIAELVISYLALDRLGAILSPVPMQYGRFELSHAAQETEADAYLTVADFNGKNYLENRLTAFPAKTKLFTFAAEPKENYITVPYFSDISPETLEGQAVFDRAISSADDIYTICWTSGTTGVPKGVPRHHNHWLSQVYAVRDAAPVDDGAVMLNPFPLTNMGAISGFLYYWPMAKACLVLHHPFDLQLFLTQIMQEKVSYTIAPPAVLSMFLQHTELHDKVDLSHVRYIASGSAPISPAVTKGFKELFDVEIVNFFGSNEGAGLVGGPVDVPDTEVRATMFPRFGRPEIKWSNRFAARSRTKLVDWQNGDREITSAKETGELLVTGPNVFDGYLGDIPNNPAVFDPEGYFRTGDLFQISDDGRFYIFVGRRKELIIRGGMNISPEELDTVVGDHPYITEAAVVGYPDDVMGEKVAAVIVTSQTDFTLETLKAYLAERGVAKYKWPEKLVITNALPRNAMNKVVRQQLSDFL</sequence>
<proteinExistence type="inferred from homology"/>
<evidence type="ECO:0000256" key="2">
    <source>
        <dbReference type="ARBA" id="ARBA00022598"/>
    </source>
</evidence>
<dbReference type="InterPro" id="IPR042099">
    <property type="entry name" value="ANL_N_sf"/>
</dbReference>
<dbReference type="Pfam" id="PF13193">
    <property type="entry name" value="AMP-binding_C"/>
    <property type="match status" value="1"/>
</dbReference>
<dbReference type="Proteomes" id="UP001595444">
    <property type="component" value="Unassembled WGS sequence"/>
</dbReference>
<comment type="caution">
    <text evidence="5">The sequence shown here is derived from an EMBL/GenBank/DDBJ whole genome shotgun (WGS) entry which is preliminary data.</text>
</comment>
<feature type="domain" description="AMP-dependent synthetase/ligase" evidence="3">
    <location>
        <begin position="32"/>
        <end position="422"/>
    </location>
</feature>
<reference evidence="6" key="1">
    <citation type="journal article" date="2019" name="Int. J. Syst. Evol. Microbiol.">
        <title>The Global Catalogue of Microorganisms (GCM) 10K type strain sequencing project: providing services to taxonomists for standard genome sequencing and annotation.</title>
        <authorList>
            <consortium name="The Broad Institute Genomics Platform"/>
            <consortium name="The Broad Institute Genome Sequencing Center for Infectious Disease"/>
            <person name="Wu L."/>
            <person name="Ma J."/>
        </authorList>
    </citation>
    <scope>NUCLEOTIDE SEQUENCE [LARGE SCALE GENOMIC DNA]</scope>
    <source>
        <strain evidence="6">KCTC 62164</strain>
    </source>
</reference>
<evidence type="ECO:0000259" key="4">
    <source>
        <dbReference type="Pfam" id="PF13193"/>
    </source>
</evidence>
<feature type="domain" description="AMP-binding enzyme C-terminal" evidence="4">
    <location>
        <begin position="474"/>
        <end position="547"/>
    </location>
</feature>
<evidence type="ECO:0000313" key="5">
    <source>
        <dbReference type="EMBL" id="MFC3052587.1"/>
    </source>
</evidence>
<dbReference type="EMBL" id="JBHRSL010000010">
    <property type="protein sequence ID" value="MFC3052587.1"/>
    <property type="molecule type" value="Genomic_DNA"/>
</dbReference>
<dbReference type="InterPro" id="IPR045851">
    <property type="entry name" value="AMP-bd_C_sf"/>
</dbReference>
<evidence type="ECO:0000259" key="3">
    <source>
        <dbReference type="Pfam" id="PF00501"/>
    </source>
</evidence>
<accession>A0ABV7D7G6</accession>
<dbReference type="InterPro" id="IPR020845">
    <property type="entry name" value="AMP-binding_CS"/>
</dbReference>
<evidence type="ECO:0000256" key="1">
    <source>
        <dbReference type="ARBA" id="ARBA00006432"/>
    </source>
</evidence>
<dbReference type="CDD" id="cd04433">
    <property type="entry name" value="AFD_class_I"/>
    <property type="match status" value="1"/>
</dbReference>
<dbReference type="InterPro" id="IPR025110">
    <property type="entry name" value="AMP-bd_C"/>
</dbReference>
<dbReference type="Gene3D" id="3.30.300.30">
    <property type="match status" value="1"/>
</dbReference>
<dbReference type="Pfam" id="PF00501">
    <property type="entry name" value="AMP-binding"/>
    <property type="match status" value="1"/>
</dbReference>
<dbReference type="RefSeq" id="WP_194213755.1">
    <property type="nucleotide sequence ID" value="NZ_CP061205.1"/>
</dbReference>
<dbReference type="PANTHER" id="PTHR43201:SF5">
    <property type="entry name" value="MEDIUM-CHAIN ACYL-COA LIGASE ACSF2, MITOCHONDRIAL"/>
    <property type="match status" value="1"/>
</dbReference>
<dbReference type="SUPFAM" id="SSF56801">
    <property type="entry name" value="Acetyl-CoA synthetase-like"/>
    <property type="match status" value="1"/>
</dbReference>
<evidence type="ECO:0000313" key="6">
    <source>
        <dbReference type="Proteomes" id="UP001595444"/>
    </source>
</evidence>
<keyword evidence="6" id="KW-1185">Reference proteome</keyword>
<comment type="similarity">
    <text evidence="1">Belongs to the ATP-dependent AMP-binding enzyme family.</text>
</comment>
<dbReference type="PROSITE" id="PS00455">
    <property type="entry name" value="AMP_BINDING"/>
    <property type="match status" value="1"/>
</dbReference>
<dbReference type="Gene3D" id="3.40.50.12780">
    <property type="entry name" value="N-terminal domain of ligase-like"/>
    <property type="match status" value="1"/>
</dbReference>
<name>A0ABV7D7G6_9PROT</name>
<organism evidence="5 6">
    <name type="scientific">Kordiimonas pumila</name>
    <dbReference type="NCBI Taxonomy" id="2161677"/>
    <lineage>
        <taxon>Bacteria</taxon>
        <taxon>Pseudomonadati</taxon>
        <taxon>Pseudomonadota</taxon>
        <taxon>Alphaproteobacteria</taxon>
        <taxon>Kordiimonadales</taxon>
        <taxon>Kordiimonadaceae</taxon>
        <taxon>Kordiimonas</taxon>
    </lineage>
</organism>
<dbReference type="PANTHER" id="PTHR43201">
    <property type="entry name" value="ACYL-COA SYNTHETASE"/>
    <property type="match status" value="1"/>
</dbReference>
<protein>
    <submittedName>
        <fullName evidence="5">Class I adenylate-forming enzyme family protein</fullName>
    </submittedName>
</protein>
<keyword evidence="2" id="KW-0436">Ligase</keyword>
<gene>
    <name evidence="5" type="ORF">ACFOKA_11800</name>
</gene>